<dbReference type="EMBL" id="NPDX01000005">
    <property type="protein sequence ID" value="PJZ83690.1"/>
    <property type="molecule type" value="Genomic_DNA"/>
</dbReference>
<evidence type="ECO:0000313" key="1">
    <source>
        <dbReference type="EMBL" id="PJZ83690.1"/>
    </source>
</evidence>
<organism evidence="1 2">
    <name type="scientific">Leptospira harrisiae</name>
    <dbReference type="NCBI Taxonomy" id="2023189"/>
    <lineage>
        <taxon>Bacteria</taxon>
        <taxon>Pseudomonadati</taxon>
        <taxon>Spirochaetota</taxon>
        <taxon>Spirochaetia</taxon>
        <taxon>Leptospirales</taxon>
        <taxon>Leptospiraceae</taxon>
        <taxon>Leptospira</taxon>
    </lineage>
</organism>
<evidence type="ECO:0000313" key="2">
    <source>
        <dbReference type="Proteomes" id="UP000232145"/>
    </source>
</evidence>
<keyword evidence="2" id="KW-1185">Reference proteome</keyword>
<name>A0A2N0AHE1_9LEPT</name>
<gene>
    <name evidence="1" type="ORF">CH364_15990</name>
</gene>
<proteinExistence type="predicted"/>
<protein>
    <submittedName>
        <fullName evidence="1">Uncharacterized protein</fullName>
    </submittedName>
</protein>
<sequence length="64" mass="7451">MLVYLLNKLQSNKTLSYNIDLSNLTYICSDPHDEIKSFGNKNHLCAFFSKKPKEKISQDFPKKI</sequence>
<reference evidence="1 2" key="1">
    <citation type="submission" date="2017-07" db="EMBL/GenBank/DDBJ databases">
        <title>Leptospira spp. isolated from tropical soils.</title>
        <authorList>
            <person name="Thibeaux R."/>
            <person name="Iraola G."/>
            <person name="Ferres I."/>
            <person name="Bierque E."/>
            <person name="Girault D."/>
            <person name="Soupe-Gilbert M.-E."/>
            <person name="Picardeau M."/>
            <person name="Goarant C."/>
        </authorList>
    </citation>
    <scope>NUCLEOTIDE SEQUENCE [LARGE SCALE GENOMIC DNA]</scope>
    <source>
        <strain evidence="1 2">FH2-B-A1</strain>
    </source>
</reference>
<accession>A0A2N0AHE1</accession>
<dbReference type="Proteomes" id="UP000232145">
    <property type="component" value="Unassembled WGS sequence"/>
</dbReference>
<comment type="caution">
    <text evidence="1">The sequence shown here is derived from an EMBL/GenBank/DDBJ whole genome shotgun (WGS) entry which is preliminary data.</text>
</comment>
<dbReference type="AlphaFoldDB" id="A0A2N0AHE1"/>